<feature type="region of interest" description="Disordered" evidence="3">
    <location>
        <begin position="491"/>
        <end position="529"/>
    </location>
</feature>
<name>A0A4S4L2R3_9AGAM</name>
<feature type="compositionally biased region" description="Low complexity" evidence="3">
    <location>
        <begin position="385"/>
        <end position="397"/>
    </location>
</feature>
<dbReference type="GO" id="GO:0000149">
    <property type="term" value="F:SNARE binding"/>
    <property type="evidence" value="ECO:0007669"/>
    <property type="project" value="TreeGrafter"/>
</dbReference>
<feature type="compositionally biased region" description="Polar residues" evidence="3">
    <location>
        <begin position="701"/>
        <end position="722"/>
    </location>
</feature>
<feature type="region of interest" description="Disordered" evidence="3">
    <location>
        <begin position="744"/>
        <end position="798"/>
    </location>
</feature>
<dbReference type="CDD" id="cd16988">
    <property type="entry name" value="ANTH_N_YAP180"/>
    <property type="match status" value="1"/>
</dbReference>
<evidence type="ECO:0000313" key="6">
    <source>
        <dbReference type="Proteomes" id="UP000308199"/>
    </source>
</evidence>
<comment type="subcellular location">
    <subcellularLocation>
        <location evidence="1">Cytoplasm</location>
    </subcellularLocation>
</comment>
<keyword evidence="6" id="KW-1185">Reference proteome</keyword>
<dbReference type="OrthoDB" id="44015at2759"/>
<feature type="domain" description="ENTH" evidence="4">
    <location>
        <begin position="1"/>
        <end position="126"/>
    </location>
</feature>
<dbReference type="InterPro" id="IPR045192">
    <property type="entry name" value="AP180-like"/>
</dbReference>
<dbReference type="SUPFAM" id="SSF48464">
    <property type="entry name" value="ENTH/VHS domain"/>
    <property type="match status" value="1"/>
</dbReference>
<dbReference type="AlphaFoldDB" id="A0A4S4L2R3"/>
<dbReference type="PANTHER" id="PTHR22951:SF5">
    <property type="entry name" value="PHOSPHATIDYLINOSITOL-BINDING CLATHRIN ASSEMBLY PROTEIN LAP"/>
    <property type="match status" value="1"/>
</dbReference>
<feature type="compositionally biased region" description="Polar residues" evidence="3">
    <location>
        <begin position="899"/>
        <end position="918"/>
    </location>
</feature>
<feature type="compositionally biased region" description="Low complexity" evidence="3">
    <location>
        <begin position="515"/>
        <end position="529"/>
    </location>
</feature>
<dbReference type="GO" id="GO:0030136">
    <property type="term" value="C:clathrin-coated vesicle"/>
    <property type="evidence" value="ECO:0007669"/>
    <property type="project" value="InterPro"/>
</dbReference>
<dbReference type="InterPro" id="IPR008942">
    <property type="entry name" value="ENTH_VHS"/>
</dbReference>
<evidence type="ECO:0000259" key="4">
    <source>
        <dbReference type="PROSITE" id="PS50942"/>
    </source>
</evidence>
<dbReference type="PANTHER" id="PTHR22951">
    <property type="entry name" value="CLATHRIN ASSEMBLY PROTEIN"/>
    <property type="match status" value="1"/>
</dbReference>
<feature type="compositionally biased region" description="Polar residues" evidence="3">
    <location>
        <begin position="496"/>
        <end position="507"/>
    </location>
</feature>
<dbReference type="SUPFAM" id="SSF89009">
    <property type="entry name" value="GAT-like domain"/>
    <property type="match status" value="1"/>
</dbReference>
<keyword evidence="2" id="KW-0963">Cytoplasm</keyword>
<dbReference type="Proteomes" id="UP000308199">
    <property type="component" value="Unassembled WGS sequence"/>
</dbReference>
<feature type="region of interest" description="Disordered" evidence="3">
    <location>
        <begin position="898"/>
        <end position="918"/>
    </location>
</feature>
<dbReference type="InterPro" id="IPR014712">
    <property type="entry name" value="ANTH_dom_sf"/>
</dbReference>
<sequence>MSSFDKTVKLACKPKAAPPKAKYLDPIIAATYSEDGAVHDVCKALAPRLREPNSVVVFKALIVLHTMIRNGATDNVLTYLSSEDVLRLRSVSTGHWEGYDTPKNLQNYAIYLDTRIRTYRDLKHDPVRVQTDSNRDIRVENSIEASRSNIPSNNTFKPANGPQRSKTIMGRKLRSMTVEKGLLRETKAVQRTINALVECRFYSDNLEDELNVTALRILVKDLIILFQAVNEGVINVLEHYFEMSHVDAEAALNLYRNFCKQTEKVVEYLGVARKLEILLNVPIPNLKHAPVSLVTALEEYIKDPNFEQNRIEYKTTKSLADKNAKEGIKAPIKTTSNASAGPSPTSPKPDPSSSTVNSSVKESNQALVDFFSSIEEEQPVAFSSPPNNQHVQQQTHQNPFVARQSMMMTGAFPQQPFGAPQAPTGFIQPQHTAFPGAAPFQQPQNILTQPQHPSFTSFIPPQPVQPTGFLQPQTTGANPFRQSMMMPHMTGMQPFGMNSASGSNSTGSQAPPSPFSFQPTSVQPQSTQTTTLSPIALAASNPVGATGGFMNQSLPQRPASTPLGSAANAFGQAAKPVVSHQTGSRNPFGIPQEPAPPVPKPPTLQELATGAFGNANTFGQPQGQPTPARQQPTPATTGTPFGSLSQTPSTSSTDGTGMASIASSFTFNNNWAIDKNKSETDTNGTPSLSSHFTSTSAFSSQPTGTTSATSVTSPLQPQTTGFSALKPFKPTSSFGASLLESLPPISQSGASTPSGGGLSSQPTGFGASTNGAGSFMPTLQPASPPPNRPLGDLNSISVSNAATGPSFGGFNTTPTGQNFSQSAKFSTLNAQPTGFPFGQKGTPGVGLRPQTTGSGVANPFRASMFNPSAFGGAPGLPPSQFGSGLTIHATGAPSFGANLFQSNPGDASKQQNGLTSLI</sequence>
<feature type="region of interest" description="Disordered" evidence="3">
    <location>
        <begin position="572"/>
        <end position="657"/>
    </location>
</feature>
<evidence type="ECO:0000256" key="2">
    <source>
        <dbReference type="ARBA" id="ARBA00022490"/>
    </source>
</evidence>
<feature type="region of interest" description="Disordered" evidence="3">
    <location>
        <begin position="322"/>
        <end position="360"/>
    </location>
</feature>
<gene>
    <name evidence="5" type="ORF">EW145_g4815</name>
</gene>
<feature type="compositionally biased region" description="Polar residues" evidence="3">
    <location>
        <begin position="642"/>
        <end position="657"/>
    </location>
</feature>
<dbReference type="InterPro" id="IPR011417">
    <property type="entry name" value="ANTH_dom"/>
</dbReference>
<dbReference type="EMBL" id="SGPK01000263">
    <property type="protein sequence ID" value="THH05417.1"/>
    <property type="molecule type" value="Genomic_DNA"/>
</dbReference>
<dbReference type="Gene3D" id="1.25.40.90">
    <property type="match status" value="1"/>
</dbReference>
<dbReference type="GO" id="GO:0005545">
    <property type="term" value="F:1-phosphatidylinositol binding"/>
    <property type="evidence" value="ECO:0007669"/>
    <property type="project" value="InterPro"/>
</dbReference>
<feature type="compositionally biased region" description="Polar residues" evidence="3">
    <location>
        <begin position="744"/>
        <end position="772"/>
    </location>
</feature>
<comment type="caution">
    <text evidence="5">The sequence shown here is derived from an EMBL/GenBank/DDBJ whole genome shotgun (WGS) entry which is preliminary data.</text>
</comment>
<dbReference type="GO" id="GO:0032050">
    <property type="term" value="F:clathrin heavy chain binding"/>
    <property type="evidence" value="ECO:0007669"/>
    <property type="project" value="TreeGrafter"/>
</dbReference>
<protein>
    <recommendedName>
        <fullName evidence="4">ENTH domain-containing protein</fullName>
    </recommendedName>
</protein>
<feature type="compositionally biased region" description="Pro residues" evidence="3">
    <location>
        <begin position="593"/>
        <end position="602"/>
    </location>
</feature>
<dbReference type="SMART" id="SM00273">
    <property type="entry name" value="ENTH"/>
    <property type="match status" value="1"/>
</dbReference>
<dbReference type="GO" id="GO:0005546">
    <property type="term" value="F:phosphatidylinositol-4,5-bisphosphate binding"/>
    <property type="evidence" value="ECO:0007669"/>
    <property type="project" value="TreeGrafter"/>
</dbReference>
<dbReference type="FunFam" id="1.20.58.150:FF:000004">
    <property type="entry name" value="ENTH domain protein"/>
    <property type="match status" value="1"/>
</dbReference>
<evidence type="ECO:0000313" key="5">
    <source>
        <dbReference type="EMBL" id="THH05417.1"/>
    </source>
</evidence>
<organism evidence="5 6">
    <name type="scientific">Phellinidium pouzarii</name>
    <dbReference type="NCBI Taxonomy" id="167371"/>
    <lineage>
        <taxon>Eukaryota</taxon>
        <taxon>Fungi</taxon>
        <taxon>Dikarya</taxon>
        <taxon>Basidiomycota</taxon>
        <taxon>Agaricomycotina</taxon>
        <taxon>Agaricomycetes</taxon>
        <taxon>Hymenochaetales</taxon>
        <taxon>Hymenochaetaceae</taxon>
        <taxon>Phellinidium</taxon>
    </lineage>
</organism>
<dbReference type="InterPro" id="IPR013809">
    <property type="entry name" value="ENTH"/>
</dbReference>
<feature type="region of interest" description="Disordered" evidence="3">
    <location>
        <begin position="676"/>
        <end position="726"/>
    </location>
</feature>
<dbReference type="Pfam" id="PF07651">
    <property type="entry name" value="ANTH"/>
    <property type="match status" value="1"/>
</dbReference>
<proteinExistence type="predicted"/>
<dbReference type="FunFam" id="1.25.40.90:FF:000036">
    <property type="entry name" value="Unplaced genomic scaffold supercont1.4, whole genome shotgun sequence"/>
    <property type="match status" value="1"/>
</dbReference>
<dbReference type="GO" id="GO:0006900">
    <property type="term" value="P:vesicle budding from membrane"/>
    <property type="evidence" value="ECO:0007669"/>
    <property type="project" value="TreeGrafter"/>
</dbReference>
<feature type="compositionally biased region" description="Low complexity" evidence="3">
    <location>
        <begin position="351"/>
        <end position="360"/>
    </location>
</feature>
<evidence type="ECO:0000256" key="3">
    <source>
        <dbReference type="SAM" id="MobiDB-lite"/>
    </source>
</evidence>
<feature type="region of interest" description="Disordered" evidence="3">
    <location>
        <begin position="377"/>
        <end position="397"/>
    </location>
</feature>
<dbReference type="Gene3D" id="1.20.58.150">
    <property type="entry name" value="ANTH domain"/>
    <property type="match status" value="1"/>
</dbReference>
<dbReference type="GO" id="GO:0005905">
    <property type="term" value="C:clathrin-coated pit"/>
    <property type="evidence" value="ECO:0007669"/>
    <property type="project" value="TreeGrafter"/>
</dbReference>
<dbReference type="GO" id="GO:0072583">
    <property type="term" value="P:clathrin-dependent endocytosis"/>
    <property type="evidence" value="ECO:0007669"/>
    <property type="project" value="InterPro"/>
</dbReference>
<reference evidence="5 6" key="1">
    <citation type="submission" date="2019-02" db="EMBL/GenBank/DDBJ databases">
        <title>Genome sequencing of the rare red list fungi Phellinidium pouzarii.</title>
        <authorList>
            <person name="Buettner E."/>
            <person name="Kellner H."/>
        </authorList>
    </citation>
    <scope>NUCLEOTIDE SEQUENCE [LARGE SCALE GENOMIC DNA]</scope>
    <source>
        <strain evidence="5 6">DSM 108285</strain>
    </source>
</reference>
<evidence type="ECO:0000256" key="1">
    <source>
        <dbReference type="ARBA" id="ARBA00004496"/>
    </source>
</evidence>
<feature type="compositionally biased region" description="Low complexity" evidence="3">
    <location>
        <begin position="687"/>
        <end position="700"/>
    </location>
</feature>
<dbReference type="GO" id="GO:0048268">
    <property type="term" value="P:clathrin coat assembly"/>
    <property type="evidence" value="ECO:0007669"/>
    <property type="project" value="InterPro"/>
</dbReference>
<accession>A0A4S4L2R3</accession>
<feature type="compositionally biased region" description="Low complexity" evidence="3">
    <location>
        <begin position="619"/>
        <end position="640"/>
    </location>
</feature>
<dbReference type="PROSITE" id="PS50942">
    <property type="entry name" value="ENTH"/>
    <property type="match status" value="1"/>
</dbReference>